<dbReference type="EMBL" id="SNRY01000961">
    <property type="protein sequence ID" value="KAA6334783.1"/>
    <property type="molecule type" value="Genomic_DNA"/>
</dbReference>
<dbReference type="PANTHER" id="PTHR42812">
    <property type="entry name" value="BETA-XYLOSIDASE"/>
    <property type="match status" value="1"/>
</dbReference>
<organism evidence="1">
    <name type="scientific">termite gut metagenome</name>
    <dbReference type="NCBI Taxonomy" id="433724"/>
    <lineage>
        <taxon>unclassified sequences</taxon>
        <taxon>metagenomes</taxon>
        <taxon>organismal metagenomes</taxon>
    </lineage>
</organism>
<comment type="caution">
    <text evidence="1">The sequence shown here is derived from an EMBL/GenBank/DDBJ whole genome shotgun (WGS) entry which is preliminary data.</text>
</comment>
<dbReference type="AlphaFoldDB" id="A0A5J4RNY8"/>
<dbReference type="InterPro" id="IPR023296">
    <property type="entry name" value="Glyco_hydro_beta-prop_sf"/>
</dbReference>
<protein>
    <submittedName>
        <fullName evidence="1">Uncharacterized protein</fullName>
    </submittedName>
</protein>
<gene>
    <name evidence="1" type="ORF">EZS27_016929</name>
</gene>
<dbReference type="PANTHER" id="PTHR42812:SF12">
    <property type="entry name" value="BETA-XYLOSIDASE-RELATED"/>
    <property type="match status" value="1"/>
</dbReference>
<proteinExistence type="predicted"/>
<dbReference type="SUPFAM" id="SSF75005">
    <property type="entry name" value="Arabinanase/levansucrase/invertase"/>
    <property type="match status" value="2"/>
</dbReference>
<name>A0A5J4RNY8_9ZZZZ</name>
<dbReference type="Gene3D" id="2.115.10.20">
    <property type="entry name" value="Glycosyl hydrolase domain, family 43"/>
    <property type="match status" value="2"/>
</dbReference>
<sequence>MKNITIFVITFGLLCTFVCAAQTVNTRISKTFFDGNTSIIDIRKILSPVLFAGDAHTAYRDPAVLFHEGVFYLFFSFIEIEPDGYIYSYVAYSKSRDLIHWTSVKKITQKDQSLNYSSPGNIIRYGKEWLICFQTYPRPRYHTSEQKIRYGDQTARIFLMRSHDLENWSNPELLKVKGDSIAVEDMGRMIDPYLIRDKDDPDKYWCFYKQNGVSLSYTCNFSSWNYFGHTEAGENACVLVRDNEYVLVHSPANGIGIKKSADLKNWQDWGKLITLGQEQWEWAKGRITAGFVLDLKDTAGIEKYLMFYHGQVHKHFRQLQYVQNNSMN</sequence>
<accession>A0A5J4RNY8</accession>
<evidence type="ECO:0000313" key="1">
    <source>
        <dbReference type="EMBL" id="KAA6334783.1"/>
    </source>
</evidence>
<reference evidence="1" key="1">
    <citation type="submission" date="2019-03" db="EMBL/GenBank/DDBJ databases">
        <title>Single cell metagenomics reveals metabolic interactions within the superorganism composed of flagellate Streblomastix strix and complex community of Bacteroidetes bacteria on its surface.</title>
        <authorList>
            <person name="Treitli S.C."/>
            <person name="Kolisko M."/>
            <person name="Husnik F."/>
            <person name="Keeling P."/>
            <person name="Hampl V."/>
        </authorList>
    </citation>
    <scope>NUCLEOTIDE SEQUENCE</scope>
    <source>
        <strain evidence="1">STM</strain>
    </source>
</reference>
<dbReference type="InterPro" id="IPR051795">
    <property type="entry name" value="Glycosyl_Hydrlase_43"/>
</dbReference>